<dbReference type="RefSeq" id="WP_013158458.1">
    <property type="nucleotide sequence ID" value="NC_014212.1"/>
</dbReference>
<keyword evidence="6" id="KW-1185">Reference proteome</keyword>
<sequence>MVDFEKLLSADALDTLLISSPANVRYLSGFTNPKDGQVIVNKTGAILLTDGRYTVQAGQESRLPVRIAGREERPQVYAELLGGRIGFEAMGLSYGQLEALRQQAPGEWVPTYDLIEQQRVHKTLEEIGYIRQAAALADRAFEHILPFLKPGVREIDIALELEFFLRKNGSEGVAFDTAVVSGTRTAMPHGSPSERVLQGGDLVTLDFGAVIQGYCSDMTRTVGIGEVTGELKRIYAAVLEAQERALEAVAPGKTGQELDALARGILEDKGYGQYFSHGLGHGVGLLIHEAPSLNKISQDVLEPGMVITIEPGVYIPDLGGVRIEDLVLVTERGYEVLSQTPKGWLEL</sequence>
<dbReference type="GO" id="GO:0008235">
    <property type="term" value="F:metalloexopeptidase activity"/>
    <property type="evidence" value="ECO:0007669"/>
    <property type="project" value="UniProtKB-ARBA"/>
</dbReference>
<protein>
    <submittedName>
        <fullName evidence="5">Peptidase M24</fullName>
    </submittedName>
</protein>
<evidence type="ECO:0000256" key="2">
    <source>
        <dbReference type="ARBA" id="ARBA00022801"/>
    </source>
</evidence>
<dbReference type="InterPro" id="IPR000587">
    <property type="entry name" value="Creatinase_N"/>
</dbReference>
<dbReference type="EMBL" id="CP002042">
    <property type="protein sequence ID" value="ADH63907.1"/>
    <property type="molecule type" value="Genomic_DNA"/>
</dbReference>
<dbReference type="Pfam" id="PF00557">
    <property type="entry name" value="Peptidase_M24"/>
    <property type="match status" value="1"/>
</dbReference>
<gene>
    <name evidence="5" type="ordered locus">Mesil_2035</name>
</gene>
<keyword evidence="2" id="KW-0378">Hydrolase</keyword>
<evidence type="ECO:0000313" key="6">
    <source>
        <dbReference type="Proteomes" id="UP000001916"/>
    </source>
</evidence>
<dbReference type="PANTHER" id="PTHR46112:SF3">
    <property type="entry name" value="AMINOPEPTIDASE YPDF"/>
    <property type="match status" value="1"/>
</dbReference>
<dbReference type="eggNOG" id="COG0006">
    <property type="taxonomic scope" value="Bacteria"/>
</dbReference>
<dbReference type="InterPro" id="IPR029149">
    <property type="entry name" value="Creatin/AminoP/Spt16_N"/>
</dbReference>
<dbReference type="MEROPS" id="M24.008"/>
<dbReference type="Gene3D" id="3.90.230.10">
    <property type="entry name" value="Creatinase/methionine aminopeptidase superfamily"/>
    <property type="match status" value="1"/>
</dbReference>
<dbReference type="KEGG" id="msv:Mesil_2035"/>
<dbReference type="AlphaFoldDB" id="D7BH54"/>
<dbReference type="PROSITE" id="PS00491">
    <property type="entry name" value="PROLINE_PEPTIDASE"/>
    <property type="match status" value="1"/>
</dbReference>
<dbReference type="CDD" id="cd01092">
    <property type="entry name" value="APP-like"/>
    <property type="match status" value="1"/>
</dbReference>
<dbReference type="Pfam" id="PF01321">
    <property type="entry name" value="Creatinase_N"/>
    <property type="match status" value="1"/>
</dbReference>
<proteinExistence type="predicted"/>
<feature type="domain" description="Creatinase N-terminal" evidence="4">
    <location>
        <begin position="5"/>
        <end position="120"/>
    </location>
</feature>
<dbReference type="SUPFAM" id="SSF53092">
    <property type="entry name" value="Creatinase/prolidase N-terminal domain"/>
    <property type="match status" value="1"/>
</dbReference>
<dbReference type="PANTHER" id="PTHR46112">
    <property type="entry name" value="AMINOPEPTIDASE"/>
    <property type="match status" value="1"/>
</dbReference>
<organism evidence="5 6">
    <name type="scientific">Allomeiothermus silvanus (strain ATCC 700542 / DSM 9946 / NBRC 106475 / NCIMB 13440 / VI-R2)</name>
    <name type="common">Thermus silvanus</name>
    <dbReference type="NCBI Taxonomy" id="526227"/>
    <lineage>
        <taxon>Bacteria</taxon>
        <taxon>Thermotogati</taxon>
        <taxon>Deinococcota</taxon>
        <taxon>Deinococci</taxon>
        <taxon>Thermales</taxon>
        <taxon>Thermaceae</taxon>
        <taxon>Allomeiothermus</taxon>
    </lineage>
</organism>
<dbReference type="OrthoDB" id="9806388at2"/>
<dbReference type="STRING" id="526227.Mesil_2035"/>
<dbReference type="SUPFAM" id="SSF55920">
    <property type="entry name" value="Creatinase/aminopeptidase"/>
    <property type="match status" value="1"/>
</dbReference>
<dbReference type="GO" id="GO:0004177">
    <property type="term" value="F:aminopeptidase activity"/>
    <property type="evidence" value="ECO:0007669"/>
    <property type="project" value="UniProtKB-ARBA"/>
</dbReference>
<evidence type="ECO:0000259" key="4">
    <source>
        <dbReference type="Pfam" id="PF01321"/>
    </source>
</evidence>
<dbReference type="InterPro" id="IPR050659">
    <property type="entry name" value="Peptidase_M24B"/>
</dbReference>
<dbReference type="FunFam" id="3.90.230.10:FF:000014">
    <property type="entry name" value="Aminopeptidase P family protein"/>
    <property type="match status" value="1"/>
</dbReference>
<dbReference type="InterPro" id="IPR036005">
    <property type="entry name" value="Creatinase/aminopeptidase-like"/>
</dbReference>
<dbReference type="Proteomes" id="UP000001916">
    <property type="component" value="Chromosome"/>
</dbReference>
<evidence type="ECO:0000259" key="3">
    <source>
        <dbReference type="Pfam" id="PF00557"/>
    </source>
</evidence>
<dbReference type="HOGENOM" id="CLU_017266_4_2_0"/>
<reference evidence="5 6" key="1">
    <citation type="journal article" date="2010" name="Stand. Genomic Sci.">
        <title>Complete genome sequence of Meiothermus silvanus type strain (VI-R2).</title>
        <authorList>
            <person name="Sikorski J."/>
            <person name="Tindall B.J."/>
            <person name="Lowry S."/>
            <person name="Lucas S."/>
            <person name="Nolan M."/>
            <person name="Copeland A."/>
            <person name="Glavina Del Rio T."/>
            <person name="Tice H."/>
            <person name="Cheng J.F."/>
            <person name="Han C."/>
            <person name="Pitluck S."/>
            <person name="Liolios K."/>
            <person name="Ivanova N."/>
            <person name="Mavromatis K."/>
            <person name="Mikhailova N."/>
            <person name="Pati A."/>
            <person name="Goodwin L."/>
            <person name="Chen A."/>
            <person name="Palaniappan K."/>
            <person name="Land M."/>
            <person name="Hauser L."/>
            <person name="Chang Y.J."/>
            <person name="Jeffries C.D."/>
            <person name="Rohde M."/>
            <person name="Goker M."/>
            <person name="Woyke T."/>
            <person name="Bristow J."/>
            <person name="Eisen J.A."/>
            <person name="Markowitz V."/>
            <person name="Hugenholtz P."/>
            <person name="Kyrpides N.C."/>
            <person name="Klenk H.P."/>
            <person name="Lapidus A."/>
        </authorList>
    </citation>
    <scope>NUCLEOTIDE SEQUENCE [LARGE SCALE GENOMIC DNA]</scope>
    <source>
        <strain evidence="6">ATCC 700542 / DSM 9946 / VI-R2</strain>
    </source>
</reference>
<dbReference type="Gene3D" id="3.40.350.10">
    <property type="entry name" value="Creatinase/prolidase N-terminal domain"/>
    <property type="match status" value="1"/>
</dbReference>
<feature type="domain" description="Peptidase M24" evidence="3">
    <location>
        <begin position="130"/>
        <end position="331"/>
    </location>
</feature>
<dbReference type="PRINTS" id="PR00599">
    <property type="entry name" value="MAPEPTIDASE"/>
</dbReference>
<dbReference type="GO" id="GO:0046872">
    <property type="term" value="F:metal ion binding"/>
    <property type="evidence" value="ECO:0007669"/>
    <property type="project" value="UniProtKB-KW"/>
</dbReference>
<dbReference type="InterPro" id="IPR001714">
    <property type="entry name" value="Pept_M24_MAP"/>
</dbReference>
<evidence type="ECO:0000313" key="5">
    <source>
        <dbReference type="EMBL" id="ADH63907.1"/>
    </source>
</evidence>
<keyword evidence="1" id="KW-0479">Metal-binding</keyword>
<name>D7BH54_ALLS1</name>
<accession>D7BH54</accession>
<dbReference type="InterPro" id="IPR001131">
    <property type="entry name" value="Peptidase_M24B_aminopep-P_CS"/>
</dbReference>
<dbReference type="InterPro" id="IPR000994">
    <property type="entry name" value="Pept_M24"/>
</dbReference>
<evidence type="ECO:0000256" key="1">
    <source>
        <dbReference type="ARBA" id="ARBA00022723"/>
    </source>
</evidence>